<protein>
    <submittedName>
        <fullName evidence="1">Uncharacterized protein</fullName>
    </submittedName>
</protein>
<dbReference type="EMBL" id="VSSQ01002108">
    <property type="protein sequence ID" value="MPM13358.1"/>
    <property type="molecule type" value="Genomic_DNA"/>
</dbReference>
<name>A0A644XC48_9ZZZZ</name>
<sequence>MQVLNRFNDETPGYSLAILTEMLLQLHYVKRLFLVDRFQRKKCAPARYRHRIHHIDIVQFSRRHHRVFITAGHSSAFCYMDNAIIFRQAFFEEFFIFSRICCSGLRQAFRLIVVFKQRFLLYIWVIKIVRCIHSHVGRNYFDFVMVSHFRRHIEGTVGRNADLIHFPYPFFGVKIMFVLNITECFRSIDPQCLN</sequence>
<dbReference type="AlphaFoldDB" id="A0A644XC48"/>
<gene>
    <name evidence="1" type="ORF">SDC9_59715</name>
</gene>
<comment type="caution">
    <text evidence="1">The sequence shown here is derived from an EMBL/GenBank/DDBJ whole genome shotgun (WGS) entry which is preliminary data.</text>
</comment>
<accession>A0A644XC48</accession>
<evidence type="ECO:0000313" key="1">
    <source>
        <dbReference type="EMBL" id="MPM13358.1"/>
    </source>
</evidence>
<organism evidence="1">
    <name type="scientific">bioreactor metagenome</name>
    <dbReference type="NCBI Taxonomy" id="1076179"/>
    <lineage>
        <taxon>unclassified sequences</taxon>
        <taxon>metagenomes</taxon>
        <taxon>ecological metagenomes</taxon>
    </lineage>
</organism>
<reference evidence="1" key="1">
    <citation type="submission" date="2019-08" db="EMBL/GenBank/DDBJ databases">
        <authorList>
            <person name="Kucharzyk K."/>
            <person name="Murdoch R.W."/>
            <person name="Higgins S."/>
            <person name="Loffler F."/>
        </authorList>
    </citation>
    <scope>NUCLEOTIDE SEQUENCE</scope>
</reference>
<proteinExistence type="predicted"/>